<name>A0A508WRN8_9HYPH</name>
<evidence type="ECO:0000256" key="1">
    <source>
        <dbReference type="SAM" id="Phobius"/>
    </source>
</evidence>
<feature type="transmembrane region" description="Helical" evidence="1">
    <location>
        <begin position="12"/>
        <end position="34"/>
    </location>
</feature>
<evidence type="ECO:0000313" key="2">
    <source>
        <dbReference type="EMBL" id="VTZ59923.1"/>
    </source>
</evidence>
<organism evidence="2">
    <name type="scientific">Sinorhizobium medicae</name>
    <dbReference type="NCBI Taxonomy" id="110321"/>
    <lineage>
        <taxon>Bacteria</taxon>
        <taxon>Pseudomonadati</taxon>
        <taxon>Pseudomonadota</taxon>
        <taxon>Alphaproteobacteria</taxon>
        <taxon>Hyphomicrobiales</taxon>
        <taxon>Rhizobiaceae</taxon>
        <taxon>Sinorhizobium/Ensifer group</taxon>
        <taxon>Sinorhizobium</taxon>
    </lineage>
</organism>
<feature type="transmembrane region" description="Helical" evidence="1">
    <location>
        <begin position="40"/>
        <end position="57"/>
    </location>
</feature>
<dbReference type="Proteomes" id="UP000507954">
    <property type="component" value="Unassembled WGS sequence"/>
</dbReference>
<keyword evidence="1" id="KW-0472">Membrane</keyword>
<accession>A0A508WRN8</accession>
<gene>
    <name evidence="2" type="ORF">EMEDMD4_1280110</name>
</gene>
<keyword evidence="1" id="KW-1133">Transmembrane helix</keyword>
<dbReference type="AlphaFoldDB" id="A0A508WRN8"/>
<proteinExistence type="predicted"/>
<dbReference type="EMBL" id="CABFNB010000033">
    <property type="protein sequence ID" value="VTZ59923.1"/>
    <property type="molecule type" value="Genomic_DNA"/>
</dbReference>
<sequence length="109" mass="11116">MVAVAADGPYGHAVTLVGVLVTIEAVVLAAVLASVHDPDALVLLVAAAQAVVVPIIARGGARPCRAVLELLPARLAGPRLVTNGPIKSRLRHCGYQPLHRGQAIGNALP</sequence>
<reference evidence="2" key="1">
    <citation type="submission" date="2019-06" db="EMBL/GenBank/DDBJ databases">
        <authorList>
            <person name="Le Quere A."/>
            <person name="Colella S."/>
        </authorList>
    </citation>
    <scope>NUCLEOTIDE SEQUENCE</scope>
    <source>
        <strain evidence="2">EmedicaeMD41</strain>
    </source>
</reference>
<protein>
    <submittedName>
        <fullName evidence="2">Uncharacterized protein</fullName>
    </submittedName>
</protein>
<keyword evidence="1" id="KW-0812">Transmembrane</keyword>